<dbReference type="GO" id="GO:0032259">
    <property type="term" value="P:methylation"/>
    <property type="evidence" value="ECO:0007669"/>
    <property type="project" value="UniProtKB-KW"/>
</dbReference>
<dbReference type="EC" id="2.1.1.144" evidence="4"/>
<dbReference type="Pfam" id="PF13649">
    <property type="entry name" value="Methyltransf_25"/>
    <property type="match status" value="1"/>
</dbReference>
<protein>
    <submittedName>
        <fullName evidence="4">Trans-aconitate 2-methyltransferase</fullName>
        <ecNumber evidence="4">2.1.1.144</ecNumber>
    </submittedName>
</protein>
<dbReference type="EMBL" id="JAMSKV010000001">
    <property type="protein sequence ID" value="MCQ8276841.1"/>
    <property type="molecule type" value="Genomic_DNA"/>
</dbReference>
<dbReference type="SUPFAM" id="SSF53335">
    <property type="entry name" value="S-adenosyl-L-methionine-dependent methyltransferases"/>
    <property type="match status" value="1"/>
</dbReference>
<dbReference type="PANTHER" id="PTHR43861:SF1">
    <property type="entry name" value="TRANS-ACONITATE 2-METHYLTRANSFERASE"/>
    <property type="match status" value="1"/>
</dbReference>
<organism evidence="4 5">
    <name type="scientific">Endosaccharibacter trunci</name>
    <dbReference type="NCBI Taxonomy" id="2812733"/>
    <lineage>
        <taxon>Bacteria</taxon>
        <taxon>Pseudomonadati</taxon>
        <taxon>Pseudomonadota</taxon>
        <taxon>Alphaproteobacteria</taxon>
        <taxon>Acetobacterales</taxon>
        <taxon>Acetobacteraceae</taxon>
        <taxon>Endosaccharibacter</taxon>
    </lineage>
</organism>
<evidence type="ECO:0000259" key="3">
    <source>
        <dbReference type="Pfam" id="PF13649"/>
    </source>
</evidence>
<dbReference type="Proteomes" id="UP001524587">
    <property type="component" value="Unassembled WGS sequence"/>
</dbReference>
<accession>A0ABT1W3U4</accession>
<sequence length="264" mass="28850">MDWSASRYSVFERERSRPAIDLLNALPDVVPNVVPLRAIDLGCGPGNSTALLRARFPDAVLSGLDSSPDMLDAARKRLADVRFAQGDIAAWALDETAHYDLVFSNAALQWLPDHAALFPALLHRLAPGGTLAVQIPDNLDEPSHVLMRTIAADARWADRLSDAAAARADRHTVTWYDALLRANGAKVDAWRTTYHHRLDGGAGGIVRWLESTGLRPFLAALDPEIRPLFLTEYEAALAHAYPADSDGSVLLPFPRLFLVATIAF</sequence>
<dbReference type="NCBIfam" id="NF002463">
    <property type="entry name" value="PRK01683.1"/>
    <property type="match status" value="1"/>
</dbReference>
<comment type="caution">
    <text evidence="4">The sequence shown here is derived from an EMBL/GenBank/DDBJ whole genome shotgun (WGS) entry which is preliminary data.</text>
</comment>
<evidence type="ECO:0000313" key="4">
    <source>
        <dbReference type="EMBL" id="MCQ8276841.1"/>
    </source>
</evidence>
<keyword evidence="2 4" id="KW-0808">Transferase</keyword>
<dbReference type="InterPro" id="IPR029063">
    <property type="entry name" value="SAM-dependent_MTases_sf"/>
</dbReference>
<dbReference type="Gene3D" id="3.40.50.150">
    <property type="entry name" value="Vaccinia Virus protein VP39"/>
    <property type="match status" value="1"/>
</dbReference>
<evidence type="ECO:0000256" key="2">
    <source>
        <dbReference type="ARBA" id="ARBA00022679"/>
    </source>
</evidence>
<evidence type="ECO:0000256" key="1">
    <source>
        <dbReference type="ARBA" id="ARBA00022603"/>
    </source>
</evidence>
<dbReference type="InterPro" id="IPR041698">
    <property type="entry name" value="Methyltransf_25"/>
</dbReference>
<keyword evidence="5" id="KW-1185">Reference proteome</keyword>
<dbReference type="InterPro" id="IPR023149">
    <property type="entry name" value="Trans_acon_MeTrfase_C"/>
</dbReference>
<dbReference type="Gene3D" id="1.10.150.290">
    <property type="entry name" value="S-adenosyl-L-methionine-dependent methyltransferases"/>
    <property type="match status" value="1"/>
</dbReference>
<reference evidence="4 5" key="1">
    <citation type="submission" date="2022-06" db="EMBL/GenBank/DDBJ databases">
        <title>Endosaccharibacter gen. nov., sp. nov., endophytic bacteria isolated from sugarcane.</title>
        <authorList>
            <person name="Pitiwittayakul N."/>
            <person name="Yukphan P."/>
            <person name="Charoenyingcharoen P."/>
            <person name="Tanasupawat S."/>
        </authorList>
    </citation>
    <scope>NUCLEOTIDE SEQUENCE [LARGE SCALE GENOMIC DNA]</scope>
    <source>
        <strain evidence="4 5">KSS8</strain>
    </source>
</reference>
<proteinExistence type="predicted"/>
<name>A0ABT1W3U4_9PROT</name>
<dbReference type="PANTHER" id="PTHR43861">
    <property type="entry name" value="TRANS-ACONITATE 2-METHYLTRANSFERASE-RELATED"/>
    <property type="match status" value="1"/>
</dbReference>
<keyword evidence="1 4" id="KW-0489">Methyltransferase</keyword>
<feature type="domain" description="Methyltransferase" evidence="3">
    <location>
        <begin position="39"/>
        <end position="129"/>
    </location>
</feature>
<dbReference type="RefSeq" id="WP_422862290.1">
    <property type="nucleotide sequence ID" value="NZ_JAMSKV010000001.1"/>
</dbReference>
<dbReference type="CDD" id="cd02440">
    <property type="entry name" value="AdoMet_MTases"/>
    <property type="match status" value="1"/>
</dbReference>
<evidence type="ECO:0000313" key="5">
    <source>
        <dbReference type="Proteomes" id="UP001524587"/>
    </source>
</evidence>
<dbReference type="GO" id="GO:0030798">
    <property type="term" value="F:trans-aconitate 2-methyltransferase activity"/>
    <property type="evidence" value="ECO:0007669"/>
    <property type="project" value="UniProtKB-EC"/>
</dbReference>
<gene>
    <name evidence="4" type="primary">tam</name>
    <name evidence="4" type="ORF">NFI95_00050</name>
</gene>